<comment type="subcellular location">
    <subcellularLocation>
        <location evidence="1">Cell membrane</location>
        <topology evidence="1">Multi-pass membrane protein</topology>
    </subcellularLocation>
</comment>
<evidence type="ECO:0000313" key="10">
    <source>
        <dbReference type="Proteomes" id="UP000033632"/>
    </source>
</evidence>
<dbReference type="GO" id="GO:0005886">
    <property type="term" value="C:plasma membrane"/>
    <property type="evidence" value="ECO:0007669"/>
    <property type="project" value="UniProtKB-SubCell"/>
</dbReference>
<gene>
    <name evidence="9" type="ORF">VE25_14330</name>
</gene>
<keyword evidence="6 8" id="KW-1133">Transmembrane helix</keyword>
<dbReference type="EMBL" id="JZEX01000123">
    <property type="protein sequence ID" value="KKB11124.1"/>
    <property type="molecule type" value="Genomic_DNA"/>
</dbReference>
<evidence type="ECO:0000256" key="3">
    <source>
        <dbReference type="ARBA" id="ARBA00022448"/>
    </source>
</evidence>
<evidence type="ECO:0000256" key="8">
    <source>
        <dbReference type="SAM" id="Phobius"/>
    </source>
</evidence>
<dbReference type="STRING" id="443610.VE25_14330"/>
<dbReference type="Proteomes" id="UP000033632">
    <property type="component" value="Unassembled WGS sequence"/>
</dbReference>
<feature type="transmembrane region" description="Helical" evidence="8">
    <location>
        <begin position="136"/>
        <end position="156"/>
    </location>
</feature>
<dbReference type="PANTHER" id="PTHR34979:SF1">
    <property type="entry name" value="INNER MEMBRANE PROTEIN YGAZ"/>
    <property type="match status" value="1"/>
</dbReference>
<evidence type="ECO:0000256" key="6">
    <source>
        <dbReference type="ARBA" id="ARBA00022989"/>
    </source>
</evidence>
<evidence type="ECO:0008006" key="11">
    <source>
        <dbReference type="Google" id="ProtNLM"/>
    </source>
</evidence>
<accession>A0A0F5FQH5</accession>
<feature type="transmembrane region" description="Helical" evidence="8">
    <location>
        <begin position="20"/>
        <end position="42"/>
    </location>
</feature>
<evidence type="ECO:0000256" key="1">
    <source>
        <dbReference type="ARBA" id="ARBA00004651"/>
    </source>
</evidence>
<feature type="transmembrane region" description="Helical" evidence="8">
    <location>
        <begin position="194"/>
        <end position="211"/>
    </location>
</feature>
<dbReference type="RefSeq" id="WP_046109325.1">
    <property type="nucleotide sequence ID" value="NZ_JZEX01000123.1"/>
</dbReference>
<name>A0A0F5FQH5_9HYPH</name>
<feature type="transmembrane region" description="Helical" evidence="8">
    <location>
        <begin position="217"/>
        <end position="233"/>
    </location>
</feature>
<evidence type="ECO:0000256" key="2">
    <source>
        <dbReference type="ARBA" id="ARBA00010735"/>
    </source>
</evidence>
<dbReference type="InterPro" id="IPR011606">
    <property type="entry name" value="Brnchd-chn_aa_trnsp_permease"/>
</dbReference>
<keyword evidence="3" id="KW-0813">Transport</keyword>
<protein>
    <recommendedName>
        <fullName evidence="11">Branched-chain amino acid ABC transporter permease</fullName>
    </recommendedName>
</protein>
<dbReference type="Pfam" id="PF03591">
    <property type="entry name" value="AzlC"/>
    <property type="match status" value="1"/>
</dbReference>
<proteinExistence type="inferred from homology"/>
<comment type="similarity">
    <text evidence="2">Belongs to the AzlC family.</text>
</comment>
<comment type="caution">
    <text evidence="9">The sequence shown here is derived from an EMBL/GenBank/DDBJ whole genome shotgun (WGS) entry which is preliminary data.</text>
</comment>
<evidence type="ECO:0000313" key="9">
    <source>
        <dbReference type="EMBL" id="KKB11124.1"/>
    </source>
</evidence>
<dbReference type="PANTHER" id="PTHR34979">
    <property type="entry name" value="INNER MEMBRANE PROTEIN YGAZ"/>
    <property type="match status" value="1"/>
</dbReference>
<dbReference type="GO" id="GO:1903785">
    <property type="term" value="P:L-valine transmembrane transport"/>
    <property type="evidence" value="ECO:0007669"/>
    <property type="project" value="TreeGrafter"/>
</dbReference>
<evidence type="ECO:0000256" key="4">
    <source>
        <dbReference type="ARBA" id="ARBA00022475"/>
    </source>
</evidence>
<organism evidence="9 10">
    <name type="scientific">Devosia geojensis</name>
    <dbReference type="NCBI Taxonomy" id="443610"/>
    <lineage>
        <taxon>Bacteria</taxon>
        <taxon>Pseudomonadati</taxon>
        <taxon>Pseudomonadota</taxon>
        <taxon>Alphaproteobacteria</taxon>
        <taxon>Hyphomicrobiales</taxon>
        <taxon>Devosiaceae</taxon>
        <taxon>Devosia</taxon>
    </lineage>
</organism>
<evidence type="ECO:0000256" key="7">
    <source>
        <dbReference type="ARBA" id="ARBA00023136"/>
    </source>
</evidence>
<reference evidence="9 10" key="1">
    <citation type="submission" date="2015-03" db="EMBL/GenBank/DDBJ databases">
        <authorList>
            <person name="Hassan Y.I."/>
            <person name="Lepp D."/>
            <person name="Li X.-Z."/>
            <person name="Zhou T."/>
        </authorList>
    </citation>
    <scope>NUCLEOTIDE SEQUENCE [LARGE SCALE GENOMIC DNA]</scope>
    <source>
        <strain evidence="9 10">BD-c194</strain>
    </source>
</reference>
<dbReference type="OrthoDB" id="9803444at2"/>
<keyword evidence="10" id="KW-1185">Reference proteome</keyword>
<feature type="transmembrane region" description="Helical" evidence="8">
    <location>
        <begin position="168"/>
        <end position="187"/>
    </location>
</feature>
<dbReference type="AlphaFoldDB" id="A0A0F5FQH5"/>
<sequence length="241" mass="25046">MSRRQNGSALDELARGARLCLPVCVSVAAYGLVWGVLAGQAGLSVLEVLLMSGLVFAGSSQFVALDLWTSNPAALPIAAIVVAVAVVNLRYVMLTATLRPLFPGRLGPGAFAAMFAATDENWALTVGEMKRGPTSPAFLVGSGLAIYLAWLGATLVGRLAGAAIDDPAAYGLDFAFTATFLALLLGMWRGKADLVPWLVGAAAALVAARLIEGNWYIIIGGLVGSLAGAFLETRSRRDRLA</sequence>
<dbReference type="PATRIC" id="fig|443610.3.peg.1109"/>
<keyword evidence="4" id="KW-1003">Cell membrane</keyword>
<evidence type="ECO:0000256" key="5">
    <source>
        <dbReference type="ARBA" id="ARBA00022692"/>
    </source>
</evidence>
<keyword evidence="5 8" id="KW-0812">Transmembrane</keyword>
<feature type="transmembrane region" description="Helical" evidence="8">
    <location>
        <begin position="75"/>
        <end position="94"/>
    </location>
</feature>
<keyword evidence="7 8" id="KW-0472">Membrane</keyword>